<dbReference type="InterPro" id="IPR039924">
    <property type="entry name" value="ICln/Lot5/Saf5"/>
</dbReference>
<keyword evidence="7" id="KW-1185">Reference proteome</keyword>
<proteinExistence type="predicted"/>
<keyword evidence="3" id="KW-0963">Cytoplasm</keyword>
<evidence type="ECO:0000256" key="2">
    <source>
        <dbReference type="ARBA" id="ARBA00004496"/>
    </source>
</evidence>
<dbReference type="PANTHER" id="PTHR21399:SF0">
    <property type="entry name" value="METHYLOSOME SUBUNIT PICLN"/>
    <property type="match status" value="1"/>
</dbReference>
<comment type="subcellular location">
    <subcellularLocation>
        <location evidence="2">Cytoplasm</location>
    </subcellularLocation>
    <subcellularLocation>
        <location evidence="1">Nucleus</location>
    </subcellularLocation>
</comment>
<dbReference type="PANTHER" id="PTHR21399">
    <property type="entry name" value="CHLORIDE CONDUCTANCE REGULATORY PROTEIN ICLN"/>
    <property type="match status" value="1"/>
</dbReference>
<dbReference type="InterPro" id="IPR011993">
    <property type="entry name" value="PH-like_dom_sf"/>
</dbReference>
<feature type="compositionally biased region" description="Acidic residues" evidence="5">
    <location>
        <begin position="307"/>
        <end position="320"/>
    </location>
</feature>
<reference evidence="6 7" key="1">
    <citation type="submission" date="2023-08" db="EMBL/GenBank/DDBJ databases">
        <authorList>
            <person name="Palmer J.M."/>
        </authorList>
    </citation>
    <scope>NUCLEOTIDE SEQUENCE [LARGE SCALE GENOMIC DNA]</scope>
    <source>
        <strain evidence="6 7">TWF481</strain>
    </source>
</reference>
<dbReference type="GO" id="GO:0034715">
    <property type="term" value="C:pICln-Sm protein complex"/>
    <property type="evidence" value="ECO:0007669"/>
    <property type="project" value="TreeGrafter"/>
</dbReference>
<organism evidence="6 7">
    <name type="scientific">Arthrobotrys musiformis</name>
    <dbReference type="NCBI Taxonomy" id="47236"/>
    <lineage>
        <taxon>Eukaryota</taxon>
        <taxon>Fungi</taxon>
        <taxon>Dikarya</taxon>
        <taxon>Ascomycota</taxon>
        <taxon>Pezizomycotina</taxon>
        <taxon>Orbiliomycetes</taxon>
        <taxon>Orbiliales</taxon>
        <taxon>Orbiliaceae</taxon>
        <taxon>Arthrobotrys</taxon>
    </lineage>
</organism>
<dbReference type="GO" id="GO:0005681">
    <property type="term" value="C:spliceosomal complex"/>
    <property type="evidence" value="ECO:0007669"/>
    <property type="project" value="TreeGrafter"/>
</dbReference>
<evidence type="ECO:0000256" key="5">
    <source>
        <dbReference type="SAM" id="MobiDB-lite"/>
    </source>
</evidence>
<gene>
    <name evidence="6" type="ORF">TWF481_004417</name>
</gene>
<keyword evidence="4" id="KW-0539">Nucleus</keyword>
<dbReference type="AlphaFoldDB" id="A0AAV9WKF6"/>
<dbReference type="Pfam" id="PF03517">
    <property type="entry name" value="Voldacs"/>
    <property type="match status" value="1"/>
</dbReference>
<dbReference type="EMBL" id="JAVHJL010000002">
    <property type="protein sequence ID" value="KAK6509686.1"/>
    <property type="molecule type" value="Genomic_DNA"/>
</dbReference>
<evidence type="ECO:0008006" key="8">
    <source>
        <dbReference type="Google" id="ProtNLM"/>
    </source>
</evidence>
<sequence>MSQSSLTLVQTPPDVSELPTLADHQSSTPASFAQEVLHFRTTGAKITLSSDQKFLLPAWFPDAASNDISVDVEPTPEPAAKEKGAEEGDDEEWEDEDAIVEDVHVEDVTIVVTTKQLTLYSTAHSAGYQIPYISISLHAITSTPTTSGIFMQINTHTTSFDDHDYSSLELTIYPPQTTLTTSAEGGNVTGSTKELFEALARCSDLHPDAKPGFFGGGDDEDDEEDGDGPGVIYFDHNAMSDVAGGGGITFLGGADEVGGIPALAPGGWITAENVDRIQWTIDGQSGVGDPNAASLGPGAGNVRRRDDDDDAGGVELEEGVETNGAETKWRRTES</sequence>
<dbReference type="GO" id="GO:0005829">
    <property type="term" value="C:cytosol"/>
    <property type="evidence" value="ECO:0007669"/>
    <property type="project" value="TreeGrafter"/>
</dbReference>
<accession>A0AAV9WKF6</accession>
<evidence type="ECO:0000256" key="4">
    <source>
        <dbReference type="ARBA" id="ARBA00023242"/>
    </source>
</evidence>
<dbReference type="GO" id="GO:0045292">
    <property type="term" value="P:mRNA cis splicing, via spliceosome"/>
    <property type="evidence" value="ECO:0007669"/>
    <property type="project" value="TreeGrafter"/>
</dbReference>
<feature type="compositionally biased region" description="Polar residues" evidence="5">
    <location>
        <begin position="1"/>
        <end position="10"/>
    </location>
</feature>
<evidence type="ECO:0000256" key="1">
    <source>
        <dbReference type="ARBA" id="ARBA00004123"/>
    </source>
</evidence>
<feature type="region of interest" description="Disordered" evidence="5">
    <location>
        <begin position="67"/>
        <end position="93"/>
    </location>
</feature>
<dbReference type="Gene3D" id="2.30.29.30">
    <property type="entry name" value="Pleckstrin-homology domain (PH domain)/Phosphotyrosine-binding domain (PTB)"/>
    <property type="match status" value="1"/>
</dbReference>
<dbReference type="Proteomes" id="UP001370758">
    <property type="component" value="Unassembled WGS sequence"/>
</dbReference>
<feature type="region of interest" description="Disordered" evidence="5">
    <location>
        <begin position="283"/>
        <end position="334"/>
    </location>
</feature>
<comment type="caution">
    <text evidence="6">The sequence shown here is derived from an EMBL/GenBank/DDBJ whole genome shotgun (WGS) entry which is preliminary data.</text>
</comment>
<feature type="region of interest" description="Disordered" evidence="5">
    <location>
        <begin position="1"/>
        <end position="27"/>
    </location>
</feature>
<evidence type="ECO:0000313" key="6">
    <source>
        <dbReference type="EMBL" id="KAK6509686.1"/>
    </source>
</evidence>
<protein>
    <recommendedName>
        <fullName evidence="8">Protein LOT5</fullName>
    </recommendedName>
</protein>
<evidence type="ECO:0000256" key="3">
    <source>
        <dbReference type="ARBA" id="ARBA00022490"/>
    </source>
</evidence>
<dbReference type="GO" id="GO:0000387">
    <property type="term" value="P:spliceosomal snRNP assembly"/>
    <property type="evidence" value="ECO:0007669"/>
    <property type="project" value="TreeGrafter"/>
</dbReference>
<name>A0AAV9WKF6_9PEZI</name>
<evidence type="ECO:0000313" key="7">
    <source>
        <dbReference type="Proteomes" id="UP001370758"/>
    </source>
</evidence>